<feature type="compositionally biased region" description="Low complexity" evidence="1">
    <location>
        <begin position="107"/>
        <end position="123"/>
    </location>
</feature>
<organism evidence="2 3">
    <name type="scientific">Caenorhabditis tropicalis</name>
    <dbReference type="NCBI Taxonomy" id="1561998"/>
    <lineage>
        <taxon>Eukaryota</taxon>
        <taxon>Metazoa</taxon>
        <taxon>Ecdysozoa</taxon>
        <taxon>Nematoda</taxon>
        <taxon>Chromadorea</taxon>
        <taxon>Rhabditida</taxon>
        <taxon>Rhabditina</taxon>
        <taxon>Rhabditomorpha</taxon>
        <taxon>Rhabditoidea</taxon>
        <taxon>Rhabditidae</taxon>
        <taxon>Peloderinae</taxon>
        <taxon>Caenorhabditis</taxon>
    </lineage>
</organism>
<protein>
    <submittedName>
        <fullName evidence="3">KxDL domain-containing protein</fullName>
    </submittedName>
</protein>
<reference evidence="3" key="1">
    <citation type="submission" date="2016-11" db="UniProtKB">
        <authorList>
            <consortium name="WormBaseParasite"/>
        </authorList>
    </citation>
    <scope>IDENTIFICATION</scope>
</reference>
<proteinExistence type="predicted"/>
<dbReference type="WBParaSite" id="Csp11.Scaffold582.g4665.t1">
    <property type="protein sequence ID" value="Csp11.Scaffold582.g4665.t1"/>
    <property type="gene ID" value="Csp11.Scaffold582.g4665"/>
</dbReference>
<feature type="compositionally biased region" description="Basic and acidic residues" evidence="1">
    <location>
        <begin position="143"/>
        <end position="165"/>
    </location>
</feature>
<feature type="compositionally biased region" description="Basic and acidic residues" evidence="1">
    <location>
        <begin position="64"/>
        <end position="75"/>
    </location>
</feature>
<feature type="compositionally biased region" description="Polar residues" evidence="1">
    <location>
        <begin position="124"/>
        <end position="141"/>
    </location>
</feature>
<name>A0A1I7TCU5_9PELO</name>
<keyword evidence="2" id="KW-1185">Reference proteome</keyword>
<feature type="region of interest" description="Disordered" evidence="1">
    <location>
        <begin position="64"/>
        <end position="189"/>
    </location>
</feature>
<dbReference type="AlphaFoldDB" id="A0A1I7TCU5"/>
<evidence type="ECO:0000313" key="3">
    <source>
        <dbReference type="WBParaSite" id="Csp11.Scaffold582.g4665.t1"/>
    </source>
</evidence>
<evidence type="ECO:0000313" key="2">
    <source>
        <dbReference type="Proteomes" id="UP000095282"/>
    </source>
</evidence>
<evidence type="ECO:0000256" key="1">
    <source>
        <dbReference type="SAM" id="MobiDB-lite"/>
    </source>
</evidence>
<dbReference type="Proteomes" id="UP000095282">
    <property type="component" value="Unplaced"/>
</dbReference>
<dbReference type="eggNOG" id="ENOG502TIJU">
    <property type="taxonomic scope" value="Eukaryota"/>
</dbReference>
<accession>A0A1I7TCU5</accession>
<sequence length="189" mass="21691">MDQALALAHDDLEQMLQVVANNFTNIREMLRRSTNPRRNDLQRRINEVNGEFIRLRANRMRHSFERNLARQESERRRKRTDSDSSTDSNDSDMDLDSIYPLNLCYDTPSTNKTETESSSTSATQPNQTANVPLVSPPSQAVMNKKDSTQTQAEEPKKVEKRKLCDITEEAPPAKRTMATSTDEAYFHKL</sequence>